<protein>
    <submittedName>
        <fullName evidence="2">Uncharacterized protein</fullName>
    </submittedName>
</protein>
<name>A0A5P9XSC6_ACITH</name>
<keyword evidence="1" id="KW-0732">Signal</keyword>
<proteinExistence type="predicted"/>
<dbReference type="EMBL" id="CP045571">
    <property type="protein sequence ID" value="QFX96648.1"/>
    <property type="molecule type" value="Genomic_DNA"/>
</dbReference>
<sequence length="339" mass="35585">MKKKLLVLMMLTCIPVLSVAGTPLQGASPLQGMQSDAAAIQSMAQNWTTLENAASGYAALAPYAAQEWAGPGPVVSTPMGGEEQCHNIHWDTVTNQLVTGGLNIFGDAEAEAYAIQTITADFQTQLADYEVQQAKVGNMAIVDQINAQKGPMNASLNTLMSLLSTTGDQVAAALSPGTTLHPLPIQHWQAGVGNVPDLSAVQYIAGLNDGAPIGWAVEPVRGLARLIDVCPTGTGNVPMYNLSGPVNSNVQQMLADSPSMAQVVQSVEGGSTYSVPGPFSGSAGIVPVDGFGDDTRMQLVKALASDMQPLAQYMQPLRQPLTLYSQQVQQIMAEVQHAN</sequence>
<feature type="signal peptide" evidence="1">
    <location>
        <begin position="1"/>
        <end position="20"/>
    </location>
</feature>
<dbReference type="GeneID" id="60696719"/>
<reference evidence="2 3" key="1">
    <citation type="submission" date="2019-10" db="EMBL/GenBank/DDBJ databases">
        <authorList>
            <person name="Wang R."/>
        </authorList>
    </citation>
    <scope>NUCLEOTIDE SEQUENCE [LARGE SCALE GENOMIC DNA]</scope>
    <source>
        <strain evidence="2 3">ATCC 19377</strain>
    </source>
</reference>
<dbReference type="RefSeq" id="WP_226856143.1">
    <property type="nucleotide sequence ID" value="NZ_CP045571.1"/>
</dbReference>
<feature type="chain" id="PRO_5024308686" evidence="1">
    <location>
        <begin position="21"/>
        <end position="339"/>
    </location>
</feature>
<dbReference type="KEGG" id="atx:GCD22_02455"/>
<dbReference type="AlphaFoldDB" id="A0A5P9XSC6"/>
<organism evidence="2 3">
    <name type="scientific">Acidithiobacillus thiooxidans ATCC 19377</name>
    <dbReference type="NCBI Taxonomy" id="637390"/>
    <lineage>
        <taxon>Bacteria</taxon>
        <taxon>Pseudomonadati</taxon>
        <taxon>Pseudomonadota</taxon>
        <taxon>Acidithiobacillia</taxon>
        <taxon>Acidithiobacillales</taxon>
        <taxon>Acidithiobacillaceae</taxon>
        <taxon>Acidithiobacillus</taxon>
    </lineage>
</organism>
<accession>A0A5P9XSC6</accession>
<dbReference type="Proteomes" id="UP000363590">
    <property type="component" value="Chromosome"/>
</dbReference>
<evidence type="ECO:0000313" key="2">
    <source>
        <dbReference type="EMBL" id="QFX96648.1"/>
    </source>
</evidence>
<gene>
    <name evidence="2" type="ORF">GCD22_02455</name>
</gene>
<evidence type="ECO:0000256" key="1">
    <source>
        <dbReference type="SAM" id="SignalP"/>
    </source>
</evidence>
<evidence type="ECO:0000313" key="3">
    <source>
        <dbReference type="Proteomes" id="UP000363590"/>
    </source>
</evidence>